<evidence type="ECO:0000256" key="1">
    <source>
        <dbReference type="SAM" id="MobiDB-lite"/>
    </source>
</evidence>
<accession>A0A061B537</accession>
<feature type="region of interest" description="Disordered" evidence="1">
    <location>
        <begin position="411"/>
        <end position="438"/>
    </location>
</feature>
<dbReference type="VEuPathDB" id="FungiDB:BON22_1391"/>
<protein>
    <submittedName>
        <fullName evidence="2">CYFA0S16e01398g1_1</fullName>
    </submittedName>
</protein>
<dbReference type="OrthoDB" id="3980960at2759"/>
<sequence length="553" mass="61552">MSMEATPEEDQERNTSLSDAQIGKLLTDARYQQTQQARNILTRDGVLSMTFIMDQFLEAADKILQFPSQFTVDAFKESLDDPASANSAIGAETDAEISRKEENKKLLLTALNDSYLTLALQLKLGIDLGDYPLFTTLKEFRDSHTIKFEREPVMARFKEQHKYYLPLIPEVHDEELRSRAFNDTEPSPDLCAVGRSKFMTIVHDILNSRFPQQGTTIKKATLYISSKYVAATWARLYELVDPEVDEEFITVGADELFYTYIGAVELSNPTRADKKALRSAIAVLIEPIVGHFSGEEVASDDAMDHLWHAVPSVTYECIYTSTHENKSERLVMVFAYGADGEVLISSGVGTNLLEAEKKAAATALYKKSHLDRCINAIEYIMGGYCEYENSNQHGQEPGGVQSYEIQIQSGTPPVAPPSVYHRASHSPQPHTLAAASMAPSISTTASSSLMSQSYQRQRAEDDSMLEEAAPMADAEIDKTSKQKLNDLLLELRMPAAEYKTSKLSNADVQVVCIINNVPKVRAVSTNKKKAGHMCAQHILNNYRRILGPFGPQR</sequence>
<reference evidence="2" key="1">
    <citation type="journal article" date="2014" name="Genome Announc.">
        <title>Genome sequence of the yeast Cyberlindnera fabianii (Hansenula fabianii).</title>
        <authorList>
            <person name="Freel K.C."/>
            <person name="Sarilar V."/>
            <person name="Neuveglise C."/>
            <person name="Devillers H."/>
            <person name="Friedrich A."/>
            <person name="Schacherer J."/>
        </authorList>
    </citation>
    <scope>NUCLEOTIDE SEQUENCE</scope>
    <source>
        <strain evidence="2">YJS4271</strain>
    </source>
</reference>
<proteinExistence type="predicted"/>
<dbReference type="Gene3D" id="3.30.160.20">
    <property type="match status" value="2"/>
</dbReference>
<organism evidence="2">
    <name type="scientific">Cyberlindnera fabianii</name>
    <name type="common">Yeast</name>
    <name type="synonym">Hansenula fabianii</name>
    <dbReference type="NCBI Taxonomy" id="36022"/>
    <lineage>
        <taxon>Eukaryota</taxon>
        <taxon>Fungi</taxon>
        <taxon>Dikarya</taxon>
        <taxon>Ascomycota</taxon>
        <taxon>Saccharomycotina</taxon>
        <taxon>Saccharomycetes</taxon>
        <taxon>Phaffomycetales</taxon>
        <taxon>Phaffomycetaceae</taxon>
        <taxon>Cyberlindnera</taxon>
    </lineage>
</organism>
<dbReference type="AlphaFoldDB" id="A0A061B537"/>
<dbReference type="EMBL" id="LK052901">
    <property type="protein sequence ID" value="CDR45037.1"/>
    <property type="molecule type" value="Genomic_DNA"/>
</dbReference>
<gene>
    <name evidence="2" type="ORF">CYFA0S_16e01398g</name>
</gene>
<name>A0A061B537_CYBFA</name>
<evidence type="ECO:0000313" key="2">
    <source>
        <dbReference type="EMBL" id="CDR45037.1"/>
    </source>
</evidence>
<dbReference type="SUPFAM" id="SSF54768">
    <property type="entry name" value="dsRNA-binding domain-like"/>
    <property type="match status" value="1"/>
</dbReference>